<dbReference type="InterPro" id="IPR010001">
    <property type="entry name" value="BofA"/>
</dbReference>
<name>A0A0B5ALG5_9BACL</name>
<dbReference type="NCBIfam" id="TIGR02862">
    <property type="entry name" value="spore_BofA"/>
    <property type="match status" value="1"/>
</dbReference>
<dbReference type="Pfam" id="PF07441">
    <property type="entry name" value="BofA"/>
    <property type="match status" value="1"/>
</dbReference>
<dbReference type="OrthoDB" id="2692225at2"/>
<dbReference type="HOGENOM" id="CLU_167355_3_1_9"/>
<feature type="transmembrane region" description="Helical" evidence="1">
    <location>
        <begin position="6"/>
        <end position="25"/>
    </location>
</feature>
<keyword evidence="1" id="KW-0812">Transmembrane</keyword>
<dbReference type="KEGG" id="jeo:JMA_00360"/>
<dbReference type="AlphaFoldDB" id="A0A0B5ALG5"/>
<evidence type="ECO:0000313" key="2">
    <source>
        <dbReference type="EMBL" id="AJD89353.1"/>
    </source>
</evidence>
<keyword evidence="1" id="KW-1133">Transmembrane helix</keyword>
<sequence>MIWLWVLGTLTTVILILAVGTVPFLKWLWRIGTKWVIGLGLLFLINRFGQEYGLYVPMNPLTTGIAGVLGLPGTAALVYIFTRT</sequence>
<organism evidence="2 3">
    <name type="scientific">Jeotgalibacillus malaysiensis</name>
    <dbReference type="NCBI Taxonomy" id="1508404"/>
    <lineage>
        <taxon>Bacteria</taxon>
        <taxon>Bacillati</taxon>
        <taxon>Bacillota</taxon>
        <taxon>Bacilli</taxon>
        <taxon>Bacillales</taxon>
        <taxon>Caryophanaceae</taxon>
        <taxon>Jeotgalibacillus</taxon>
    </lineage>
</organism>
<evidence type="ECO:0000313" key="3">
    <source>
        <dbReference type="Proteomes" id="UP000031449"/>
    </source>
</evidence>
<dbReference type="EMBL" id="CP009416">
    <property type="protein sequence ID" value="AJD89353.1"/>
    <property type="molecule type" value="Genomic_DNA"/>
</dbReference>
<reference evidence="2 3" key="1">
    <citation type="submission" date="2014-08" db="EMBL/GenBank/DDBJ databases">
        <title>Complete genome of a marine bacteria Jeotgalibacillus malaysiensis.</title>
        <authorList>
            <person name="Yaakop A.S."/>
            <person name="Chan K.-G."/>
            <person name="Goh K.M."/>
        </authorList>
    </citation>
    <scope>NUCLEOTIDE SEQUENCE [LARGE SCALE GENOMIC DNA]</scope>
    <source>
        <strain evidence="2 3">D5</strain>
    </source>
</reference>
<evidence type="ECO:0000256" key="1">
    <source>
        <dbReference type="SAM" id="Phobius"/>
    </source>
</evidence>
<accession>A0A0B5ALG5</accession>
<dbReference type="STRING" id="1508404.JMA_00360"/>
<feature type="transmembrane region" description="Helical" evidence="1">
    <location>
        <begin position="61"/>
        <end position="81"/>
    </location>
</feature>
<keyword evidence="3" id="KW-1185">Reference proteome</keyword>
<keyword evidence="1" id="KW-0472">Membrane</keyword>
<dbReference type="BioCyc" id="JESP1508404:G14D9-9218-MONOMER"/>
<proteinExistence type="predicted"/>
<dbReference type="Proteomes" id="UP000031449">
    <property type="component" value="Chromosome"/>
</dbReference>
<gene>
    <name evidence="2" type="ORF">JMA_00360</name>
</gene>
<protein>
    <submittedName>
        <fullName evidence="2">Sigma-K factor-processing regulatory protein BofA</fullName>
    </submittedName>
</protein>